<dbReference type="InterPro" id="IPR036508">
    <property type="entry name" value="Chitin-bd_dom_sf"/>
</dbReference>
<proteinExistence type="predicted"/>
<dbReference type="InterPro" id="IPR002557">
    <property type="entry name" value="Chitin-bd_dom"/>
</dbReference>
<dbReference type="PROSITE" id="PS50940">
    <property type="entry name" value="CHIT_BIND_II"/>
    <property type="match status" value="1"/>
</dbReference>
<gene>
    <name evidence="3" type="ORF">OSB1V03_LOCUS6712</name>
</gene>
<dbReference type="EMBL" id="OC858290">
    <property type="protein sequence ID" value="CAD7626279.1"/>
    <property type="molecule type" value="Genomic_DNA"/>
</dbReference>
<evidence type="ECO:0000256" key="1">
    <source>
        <dbReference type="SAM" id="SignalP"/>
    </source>
</evidence>
<dbReference type="SMART" id="SM00494">
    <property type="entry name" value="ChtBD2"/>
    <property type="match status" value="1"/>
</dbReference>
<dbReference type="AlphaFoldDB" id="A0A7R9PZ50"/>
<evidence type="ECO:0000313" key="4">
    <source>
        <dbReference type="Proteomes" id="UP000759131"/>
    </source>
</evidence>
<evidence type="ECO:0000313" key="3">
    <source>
        <dbReference type="EMBL" id="CAD7626279.1"/>
    </source>
</evidence>
<dbReference type="Proteomes" id="UP000759131">
    <property type="component" value="Unassembled WGS sequence"/>
</dbReference>
<dbReference type="SUPFAM" id="SSF57625">
    <property type="entry name" value="Invertebrate chitin-binding proteins"/>
    <property type="match status" value="1"/>
</dbReference>
<feature type="signal peptide" evidence="1">
    <location>
        <begin position="1"/>
        <end position="29"/>
    </location>
</feature>
<dbReference type="EMBL" id="CAJPIZ010003715">
    <property type="protein sequence ID" value="CAG2106709.1"/>
    <property type="molecule type" value="Genomic_DNA"/>
</dbReference>
<accession>A0A7R9PZ50</accession>
<dbReference type="GO" id="GO:0008061">
    <property type="term" value="F:chitin binding"/>
    <property type="evidence" value="ECO:0007669"/>
    <property type="project" value="InterPro"/>
</dbReference>
<dbReference type="OrthoDB" id="6020543at2759"/>
<keyword evidence="1" id="KW-0732">Signal</keyword>
<protein>
    <recommendedName>
        <fullName evidence="2">Chitin-binding type-2 domain-containing protein</fullName>
    </recommendedName>
</protein>
<dbReference type="GO" id="GO:0005576">
    <property type="term" value="C:extracellular region"/>
    <property type="evidence" value="ECO:0007669"/>
    <property type="project" value="InterPro"/>
</dbReference>
<keyword evidence="4" id="KW-1185">Reference proteome</keyword>
<feature type="domain" description="Chitin-binding type-2" evidence="2">
    <location>
        <begin position="74"/>
        <end position="130"/>
    </location>
</feature>
<organism evidence="3">
    <name type="scientific">Medioppia subpectinata</name>
    <dbReference type="NCBI Taxonomy" id="1979941"/>
    <lineage>
        <taxon>Eukaryota</taxon>
        <taxon>Metazoa</taxon>
        <taxon>Ecdysozoa</taxon>
        <taxon>Arthropoda</taxon>
        <taxon>Chelicerata</taxon>
        <taxon>Arachnida</taxon>
        <taxon>Acari</taxon>
        <taxon>Acariformes</taxon>
        <taxon>Sarcoptiformes</taxon>
        <taxon>Oribatida</taxon>
        <taxon>Brachypylina</taxon>
        <taxon>Oppioidea</taxon>
        <taxon>Oppiidae</taxon>
        <taxon>Medioppia</taxon>
    </lineage>
</organism>
<name>A0A7R9PZ50_9ACAR</name>
<sequence>MAYVYGIGITWINIFHLLIDSYLMPCCRCRGTGTAPAQVLTVPALNRHRLTCPMCTGSIRTGTNGTQAASALYAVNLSGTENGLFANPNDCNTYYECYDSRMWSRNCRPGLHWNPIIETCDYPNKAVCDDERRKADNSQGKNSLWYY</sequence>
<dbReference type="Pfam" id="PF01607">
    <property type="entry name" value="CBM_14"/>
    <property type="match status" value="1"/>
</dbReference>
<dbReference type="Gene3D" id="2.170.140.10">
    <property type="entry name" value="Chitin binding domain"/>
    <property type="match status" value="1"/>
</dbReference>
<reference evidence="3" key="1">
    <citation type="submission" date="2020-11" db="EMBL/GenBank/DDBJ databases">
        <authorList>
            <person name="Tran Van P."/>
        </authorList>
    </citation>
    <scope>NUCLEOTIDE SEQUENCE</scope>
</reference>
<feature type="chain" id="PRO_5035592800" description="Chitin-binding type-2 domain-containing protein" evidence="1">
    <location>
        <begin position="30"/>
        <end position="147"/>
    </location>
</feature>
<evidence type="ECO:0000259" key="2">
    <source>
        <dbReference type="PROSITE" id="PS50940"/>
    </source>
</evidence>